<organism evidence="2 3">
    <name type="scientific">Saccharopolyspora taberi</name>
    <dbReference type="NCBI Taxonomy" id="60895"/>
    <lineage>
        <taxon>Bacteria</taxon>
        <taxon>Bacillati</taxon>
        <taxon>Actinomycetota</taxon>
        <taxon>Actinomycetes</taxon>
        <taxon>Pseudonocardiales</taxon>
        <taxon>Pseudonocardiaceae</taxon>
        <taxon>Saccharopolyspora</taxon>
    </lineage>
</organism>
<dbReference type="InterPro" id="IPR011604">
    <property type="entry name" value="PDDEXK-like_dom_sf"/>
</dbReference>
<comment type="caution">
    <text evidence="2">The sequence shown here is derived from an EMBL/GenBank/DDBJ whole genome shotgun (WGS) entry which is preliminary data.</text>
</comment>
<keyword evidence="3" id="KW-1185">Reference proteome</keyword>
<dbReference type="SUPFAM" id="SSF52980">
    <property type="entry name" value="Restriction endonuclease-like"/>
    <property type="match status" value="1"/>
</dbReference>
<dbReference type="Pfam" id="PF09588">
    <property type="entry name" value="YqaJ"/>
    <property type="match status" value="1"/>
</dbReference>
<evidence type="ECO:0000313" key="2">
    <source>
        <dbReference type="EMBL" id="GAA2773039.1"/>
    </source>
</evidence>
<dbReference type="EMBL" id="BAAAUX010000001">
    <property type="protein sequence ID" value="GAA2773039.1"/>
    <property type="molecule type" value="Genomic_DNA"/>
</dbReference>
<dbReference type="RefSeq" id="WP_344677265.1">
    <property type="nucleotide sequence ID" value="NZ_BAAAUX010000001.1"/>
</dbReference>
<reference evidence="2 3" key="1">
    <citation type="journal article" date="2019" name="Int. J. Syst. Evol. Microbiol.">
        <title>The Global Catalogue of Microorganisms (GCM) 10K type strain sequencing project: providing services to taxonomists for standard genome sequencing and annotation.</title>
        <authorList>
            <consortium name="The Broad Institute Genomics Platform"/>
            <consortium name="The Broad Institute Genome Sequencing Center for Infectious Disease"/>
            <person name="Wu L."/>
            <person name="Ma J."/>
        </authorList>
    </citation>
    <scope>NUCLEOTIDE SEQUENCE [LARGE SCALE GENOMIC DNA]</scope>
    <source>
        <strain evidence="2 3">JCM 9383</strain>
    </source>
</reference>
<dbReference type="InterPro" id="IPR017482">
    <property type="entry name" value="Lambda-type_endonuclease"/>
</dbReference>
<accession>A0ABN3UZP0</accession>
<evidence type="ECO:0000259" key="1">
    <source>
        <dbReference type="Pfam" id="PF09588"/>
    </source>
</evidence>
<dbReference type="InterPro" id="IPR011335">
    <property type="entry name" value="Restrct_endonuc-II-like"/>
</dbReference>
<protein>
    <recommendedName>
        <fullName evidence="1">YqaJ viral recombinase domain-containing protein</fullName>
    </recommendedName>
</protein>
<name>A0ABN3UZP0_9PSEU</name>
<feature type="domain" description="YqaJ viral recombinase" evidence="1">
    <location>
        <begin position="17"/>
        <end position="151"/>
    </location>
</feature>
<proteinExistence type="predicted"/>
<dbReference type="Gene3D" id="3.90.320.10">
    <property type="match status" value="1"/>
</dbReference>
<gene>
    <name evidence="2" type="ORF">GCM10010470_00760</name>
</gene>
<evidence type="ECO:0000313" key="3">
    <source>
        <dbReference type="Proteomes" id="UP001500979"/>
    </source>
</evidence>
<dbReference type="Proteomes" id="UP001500979">
    <property type="component" value="Unassembled WGS sequence"/>
</dbReference>
<dbReference type="InterPro" id="IPR019080">
    <property type="entry name" value="YqaJ_viral_recombinase"/>
</dbReference>
<sequence length="301" mass="33622">MSAVAELVGHFEPGSQEWHAARAEGLGGSEIAAVLGLSPFESRFSLWHRKAGLAGAVEETEQMRAGKYFEDGIAAWFADEHPELQVRRMGTWRNRERPWQIANPDRSAKGPEGYEVVEIKNVYDADGWGEPGTDEVPVYYRAQVLWYLDVLGLSRARIAIAIAGCKFREYVVPYSADEAAILRREAVEFLRTIRERERPSIDEHTETYQVIREMHPDIDPAQVEISRQLAWQFRTAHEAYSAAKAEKQAATSAVADAMGTARRAFCDGEQIAMRQARNGGTPFVVATKPKPTTTRIEDAAA</sequence>
<dbReference type="NCBIfam" id="TIGR03033">
    <property type="entry name" value="phage_rel_nuc"/>
    <property type="match status" value="1"/>
</dbReference>